<evidence type="ECO:0000313" key="2">
    <source>
        <dbReference type="EMBL" id="PJJ76591.1"/>
    </source>
</evidence>
<organism evidence="2 3">
    <name type="scientific">Thermoflavifilum aggregans</name>
    <dbReference type="NCBI Taxonomy" id="454188"/>
    <lineage>
        <taxon>Bacteria</taxon>
        <taxon>Pseudomonadati</taxon>
        <taxon>Bacteroidota</taxon>
        <taxon>Chitinophagia</taxon>
        <taxon>Chitinophagales</taxon>
        <taxon>Chitinophagaceae</taxon>
        <taxon>Thermoflavifilum</taxon>
    </lineage>
</organism>
<sequence length="42" mass="4840">MKQTATKQHHSQSKWITNPVVLALGVIILSFLLFYVLEHLFS</sequence>
<keyword evidence="1" id="KW-0472">Membrane</keyword>
<keyword evidence="1" id="KW-1133">Transmembrane helix</keyword>
<keyword evidence="3" id="KW-1185">Reference proteome</keyword>
<reference evidence="2 3" key="1">
    <citation type="submission" date="2017-11" db="EMBL/GenBank/DDBJ databases">
        <title>Genomic Encyclopedia of Archaeal and Bacterial Type Strains, Phase II (KMG-II): From Individual Species to Whole Genera.</title>
        <authorList>
            <person name="Goeker M."/>
        </authorList>
    </citation>
    <scope>NUCLEOTIDE SEQUENCE [LARGE SCALE GENOMIC DNA]</scope>
    <source>
        <strain evidence="2 3">DSM 27268</strain>
    </source>
</reference>
<feature type="transmembrane region" description="Helical" evidence="1">
    <location>
        <begin position="20"/>
        <end position="37"/>
    </location>
</feature>
<dbReference type="Proteomes" id="UP000230000">
    <property type="component" value="Unassembled WGS sequence"/>
</dbReference>
<dbReference type="AlphaFoldDB" id="A0A2M9CXF2"/>
<evidence type="ECO:0000256" key="1">
    <source>
        <dbReference type="SAM" id="Phobius"/>
    </source>
</evidence>
<evidence type="ECO:0000313" key="3">
    <source>
        <dbReference type="Proteomes" id="UP000230000"/>
    </source>
</evidence>
<proteinExistence type="predicted"/>
<comment type="caution">
    <text evidence="2">The sequence shown here is derived from an EMBL/GenBank/DDBJ whole genome shotgun (WGS) entry which is preliminary data.</text>
</comment>
<gene>
    <name evidence="2" type="ORF">BXY57_2221</name>
</gene>
<name>A0A2M9CXF2_9BACT</name>
<dbReference type="RefSeq" id="WP_262509568.1">
    <property type="nucleotide sequence ID" value="NZ_PGFG01000001.1"/>
</dbReference>
<keyword evidence="1" id="KW-0812">Transmembrane</keyword>
<protein>
    <submittedName>
        <fullName evidence="2">Uncharacterized protein</fullName>
    </submittedName>
</protein>
<dbReference type="EMBL" id="PGFG01000001">
    <property type="protein sequence ID" value="PJJ76591.1"/>
    <property type="molecule type" value="Genomic_DNA"/>
</dbReference>
<accession>A0A2M9CXF2</accession>